<dbReference type="EMBL" id="KE504130">
    <property type="protein sequence ID" value="EPT03527.1"/>
    <property type="molecule type" value="Genomic_DNA"/>
</dbReference>
<gene>
    <name evidence="2" type="ORF">FOMPIDRAFT_113893</name>
</gene>
<dbReference type="Proteomes" id="UP000015241">
    <property type="component" value="Unassembled WGS sequence"/>
</dbReference>
<reference evidence="2 3" key="1">
    <citation type="journal article" date="2012" name="Science">
        <title>The Paleozoic origin of enzymatic lignin decomposition reconstructed from 31 fungal genomes.</title>
        <authorList>
            <person name="Floudas D."/>
            <person name="Binder M."/>
            <person name="Riley R."/>
            <person name="Barry K."/>
            <person name="Blanchette R.A."/>
            <person name="Henrissat B."/>
            <person name="Martinez A.T."/>
            <person name="Otillar R."/>
            <person name="Spatafora J.W."/>
            <person name="Yadav J.S."/>
            <person name="Aerts A."/>
            <person name="Benoit I."/>
            <person name="Boyd A."/>
            <person name="Carlson A."/>
            <person name="Copeland A."/>
            <person name="Coutinho P.M."/>
            <person name="de Vries R.P."/>
            <person name="Ferreira P."/>
            <person name="Findley K."/>
            <person name="Foster B."/>
            <person name="Gaskell J."/>
            <person name="Glotzer D."/>
            <person name="Gorecki P."/>
            <person name="Heitman J."/>
            <person name="Hesse C."/>
            <person name="Hori C."/>
            <person name="Igarashi K."/>
            <person name="Jurgens J.A."/>
            <person name="Kallen N."/>
            <person name="Kersten P."/>
            <person name="Kohler A."/>
            <person name="Kuees U."/>
            <person name="Kumar T.K.A."/>
            <person name="Kuo A."/>
            <person name="LaButti K."/>
            <person name="Larrondo L.F."/>
            <person name="Lindquist E."/>
            <person name="Ling A."/>
            <person name="Lombard V."/>
            <person name="Lucas S."/>
            <person name="Lundell T."/>
            <person name="Martin R."/>
            <person name="McLaughlin D.J."/>
            <person name="Morgenstern I."/>
            <person name="Morin E."/>
            <person name="Murat C."/>
            <person name="Nagy L.G."/>
            <person name="Nolan M."/>
            <person name="Ohm R.A."/>
            <person name="Patyshakuliyeva A."/>
            <person name="Rokas A."/>
            <person name="Ruiz-Duenas F.J."/>
            <person name="Sabat G."/>
            <person name="Salamov A."/>
            <person name="Samejima M."/>
            <person name="Schmutz J."/>
            <person name="Slot J.C."/>
            <person name="St John F."/>
            <person name="Stenlid J."/>
            <person name="Sun H."/>
            <person name="Sun S."/>
            <person name="Syed K."/>
            <person name="Tsang A."/>
            <person name="Wiebenga A."/>
            <person name="Young D."/>
            <person name="Pisabarro A."/>
            <person name="Eastwood D.C."/>
            <person name="Martin F."/>
            <person name="Cullen D."/>
            <person name="Grigoriev I.V."/>
            <person name="Hibbett D.S."/>
        </authorList>
    </citation>
    <scope>NUCLEOTIDE SEQUENCE</scope>
    <source>
        <strain evidence="3">FP-58527</strain>
    </source>
</reference>
<dbReference type="OrthoDB" id="3251176at2759"/>
<dbReference type="InParanoid" id="S8EES6"/>
<accession>S8EES6</accession>
<dbReference type="eggNOG" id="ENOG502QZ10">
    <property type="taxonomic scope" value="Eukaryota"/>
</dbReference>
<evidence type="ECO:0000313" key="3">
    <source>
        <dbReference type="Proteomes" id="UP000015241"/>
    </source>
</evidence>
<evidence type="ECO:0008006" key="4">
    <source>
        <dbReference type="Google" id="ProtNLM"/>
    </source>
</evidence>
<protein>
    <recommendedName>
        <fullName evidence="4">SAP domain-containing protein</fullName>
    </recommendedName>
</protein>
<evidence type="ECO:0000313" key="2">
    <source>
        <dbReference type="EMBL" id="EPT03527.1"/>
    </source>
</evidence>
<proteinExistence type="predicted"/>
<dbReference type="AlphaFoldDB" id="S8EES6"/>
<dbReference type="HOGENOM" id="CLU_027892_0_0_1"/>
<feature type="region of interest" description="Disordered" evidence="1">
    <location>
        <begin position="249"/>
        <end position="293"/>
    </location>
</feature>
<keyword evidence="3" id="KW-1185">Reference proteome</keyword>
<sequence length="491" mass="55419">MGDIELLLPRPGQTLNEEQRDIELVKFKISKSTTKKELAVELVKYGLAVTGTRLAQIERLRAFADDRTQWARPAVKRKRGDISGARSASHSSKRIISQFGTTETAIEYQNKYGSDRRKPVPATESTLAYNEAWCSAVLQNYASSTHTALGQVEATLVPAVGVPESESSTVMRESNRTFGNESDVQMDIPGTAAFPAGNSEPSETAVHVRRLERQLFRVEEKHDRTLSNLLSLSIKIDAFVNPRVLSVPHTPPQITPRISEGPSDVPAVAPGDPPPPTCNTTTEREGTTSTPSHASVVCAKLGDEDFYFDRAHLPDPPSIHFSQDISALFREWHSSHLLTINGRGIAIKHWEVLYKKRRGFTDTDAWKVIGVEWLNWKFLVEERECFPSEEAFWREYSDEKHEHMSYQQILDRLKAVRAHQDNVDYKAAIEYFGGNLDRTDANGKFRYKKGGKSMLMRKARDVAKKWRELLAEDDTLRTRWAAMQQNGARVI</sequence>
<organism evidence="2 3">
    <name type="scientific">Fomitopsis schrenkii</name>
    <name type="common">Brown rot fungus</name>
    <dbReference type="NCBI Taxonomy" id="2126942"/>
    <lineage>
        <taxon>Eukaryota</taxon>
        <taxon>Fungi</taxon>
        <taxon>Dikarya</taxon>
        <taxon>Basidiomycota</taxon>
        <taxon>Agaricomycotina</taxon>
        <taxon>Agaricomycetes</taxon>
        <taxon>Polyporales</taxon>
        <taxon>Fomitopsis</taxon>
    </lineage>
</organism>
<name>S8EES6_FOMSC</name>
<evidence type="ECO:0000256" key="1">
    <source>
        <dbReference type="SAM" id="MobiDB-lite"/>
    </source>
</evidence>